<evidence type="ECO:0000259" key="3">
    <source>
        <dbReference type="Pfam" id="PF13649"/>
    </source>
</evidence>
<dbReference type="PANTHER" id="PTHR44942">
    <property type="entry name" value="METHYLTRANSF_11 DOMAIN-CONTAINING PROTEIN"/>
    <property type="match status" value="1"/>
</dbReference>
<evidence type="ECO:0000256" key="1">
    <source>
        <dbReference type="ARBA" id="ARBA00022603"/>
    </source>
</evidence>
<dbReference type="Proteomes" id="UP000248857">
    <property type="component" value="Unassembled WGS sequence"/>
</dbReference>
<name>A0A2W1JIC4_9CYAN</name>
<accession>A0A2W1JIC4</accession>
<dbReference type="Pfam" id="PF13649">
    <property type="entry name" value="Methyltransf_25"/>
    <property type="match status" value="1"/>
</dbReference>
<dbReference type="AlphaFoldDB" id="A0A2W1JIC4"/>
<dbReference type="RefSeq" id="WP_110986347.1">
    <property type="nucleotide sequence ID" value="NZ_CAWNWM010000006.1"/>
</dbReference>
<dbReference type="EC" id="2.1.1.-" evidence="4"/>
<dbReference type="EMBL" id="PQWO01000006">
    <property type="protein sequence ID" value="PZD73263.1"/>
    <property type="molecule type" value="Genomic_DNA"/>
</dbReference>
<proteinExistence type="predicted"/>
<dbReference type="InterPro" id="IPR041698">
    <property type="entry name" value="Methyltransf_25"/>
</dbReference>
<keyword evidence="1 4" id="KW-0489">Methyltransferase</keyword>
<dbReference type="GO" id="GO:0032259">
    <property type="term" value="P:methylation"/>
    <property type="evidence" value="ECO:0007669"/>
    <property type="project" value="UniProtKB-KW"/>
</dbReference>
<evidence type="ECO:0000256" key="2">
    <source>
        <dbReference type="ARBA" id="ARBA00022679"/>
    </source>
</evidence>
<dbReference type="OrthoDB" id="9797252at2"/>
<evidence type="ECO:0000313" key="5">
    <source>
        <dbReference type="Proteomes" id="UP000248857"/>
    </source>
</evidence>
<dbReference type="GO" id="GO:0008168">
    <property type="term" value="F:methyltransferase activity"/>
    <property type="evidence" value="ECO:0007669"/>
    <property type="project" value="UniProtKB-KW"/>
</dbReference>
<gene>
    <name evidence="4" type="ORF">C1752_02401</name>
</gene>
<protein>
    <submittedName>
        <fullName evidence="4">Putative methyltransferase</fullName>
        <ecNumber evidence="4">2.1.1.-</ecNumber>
    </submittedName>
</protein>
<dbReference type="CDD" id="cd02440">
    <property type="entry name" value="AdoMet_MTases"/>
    <property type="match status" value="1"/>
</dbReference>
<dbReference type="PANTHER" id="PTHR44942:SF4">
    <property type="entry name" value="METHYLTRANSFERASE TYPE 11 DOMAIN-CONTAINING PROTEIN"/>
    <property type="match status" value="1"/>
</dbReference>
<keyword evidence="5" id="KW-1185">Reference proteome</keyword>
<organism evidence="4 5">
    <name type="scientific">Acaryochloris thomasi RCC1774</name>
    <dbReference type="NCBI Taxonomy" id="1764569"/>
    <lineage>
        <taxon>Bacteria</taxon>
        <taxon>Bacillati</taxon>
        <taxon>Cyanobacteriota</taxon>
        <taxon>Cyanophyceae</taxon>
        <taxon>Acaryochloridales</taxon>
        <taxon>Acaryochloridaceae</taxon>
        <taxon>Acaryochloris</taxon>
        <taxon>Acaryochloris thomasi</taxon>
    </lineage>
</organism>
<reference evidence="4 5" key="1">
    <citation type="journal article" date="2018" name="Sci. Rep.">
        <title>A novel species of the marine cyanobacterium Acaryochloris with a unique pigment content and lifestyle.</title>
        <authorList>
            <person name="Partensky F."/>
            <person name="Six C."/>
            <person name="Ratin M."/>
            <person name="Garczarek L."/>
            <person name="Vaulot D."/>
            <person name="Probert I."/>
            <person name="Calteau A."/>
            <person name="Gourvil P."/>
            <person name="Marie D."/>
            <person name="Grebert T."/>
            <person name="Bouchier C."/>
            <person name="Le Panse S."/>
            <person name="Gachenot M."/>
            <person name="Rodriguez F."/>
            <person name="Garrido J.L."/>
        </authorList>
    </citation>
    <scope>NUCLEOTIDE SEQUENCE [LARGE SCALE GENOMIC DNA]</scope>
    <source>
        <strain evidence="4 5">RCC1774</strain>
    </source>
</reference>
<dbReference type="Gene3D" id="3.40.50.150">
    <property type="entry name" value="Vaccinia Virus protein VP39"/>
    <property type="match status" value="1"/>
</dbReference>
<sequence>MQDTEQADKQYSNKDLEQRRTWYSPAAEAYNKARPHYPKALINRVVELTQLTDNARILEIGCGPGTATVAFAEFDFSMVCLEPNPDFCTIAQKNCAEYPKVKIQNTSFEEWTLEVGRFDAVVAATSIHWIRPEVAYPKIANALQNNGALILLWNVPAISSREVHQIFQDVYQVHAPSLLKYKGKETHEAELKKLEQIFTNSGQFKDIVFEQIVWETAYSVDEYLTLLSTFSQYLELNEKSRDDLCEGLRKKIDKNFAGRLQLSNLSAFHIARKK</sequence>
<evidence type="ECO:0000313" key="4">
    <source>
        <dbReference type="EMBL" id="PZD73263.1"/>
    </source>
</evidence>
<dbReference type="InterPro" id="IPR051052">
    <property type="entry name" value="Diverse_substrate_MTase"/>
</dbReference>
<dbReference type="InterPro" id="IPR029063">
    <property type="entry name" value="SAM-dependent_MTases_sf"/>
</dbReference>
<keyword evidence="2 4" id="KW-0808">Transferase</keyword>
<comment type="caution">
    <text evidence="4">The sequence shown here is derived from an EMBL/GenBank/DDBJ whole genome shotgun (WGS) entry which is preliminary data.</text>
</comment>
<feature type="domain" description="Methyltransferase" evidence="3">
    <location>
        <begin position="57"/>
        <end position="147"/>
    </location>
</feature>
<dbReference type="SUPFAM" id="SSF53335">
    <property type="entry name" value="S-adenosyl-L-methionine-dependent methyltransferases"/>
    <property type="match status" value="1"/>
</dbReference>